<dbReference type="OrthoDB" id="9804625at2"/>
<dbReference type="GO" id="GO:0005524">
    <property type="term" value="F:ATP binding"/>
    <property type="evidence" value="ECO:0007669"/>
    <property type="project" value="UniProtKB-UniRule"/>
</dbReference>
<dbReference type="Pfam" id="PF22660">
    <property type="entry name" value="RS_preATP-grasp-like"/>
    <property type="match status" value="1"/>
</dbReference>
<dbReference type="SUPFAM" id="SSF52440">
    <property type="entry name" value="PreATP-grasp domain"/>
    <property type="match status" value="1"/>
</dbReference>
<evidence type="ECO:0000256" key="4">
    <source>
        <dbReference type="ARBA" id="ARBA00022755"/>
    </source>
</evidence>
<evidence type="ECO:0000259" key="9">
    <source>
        <dbReference type="PROSITE" id="PS50975"/>
    </source>
</evidence>
<evidence type="ECO:0000256" key="2">
    <source>
        <dbReference type="ARBA" id="ARBA00001946"/>
    </source>
</evidence>
<dbReference type="Pfam" id="PF02222">
    <property type="entry name" value="ATP-grasp"/>
    <property type="match status" value="1"/>
</dbReference>
<keyword evidence="6" id="KW-0464">Manganese</keyword>
<dbReference type="Proteomes" id="UP000277864">
    <property type="component" value="Unassembled WGS sequence"/>
</dbReference>
<dbReference type="EMBL" id="PXZH01000001">
    <property type="protein sequence ID" value="RST90467.1"/>
    <property type="molecule type" value="Genomic_DNA"/>
</dbReference>
<name>A0A3S0ADV6_9ENTE</name>
<evidence type="ECO:0000256" key="7">
    <source>
        <dbReference type="ARBA" id="ARBA00025704"/>
    </source>
</evidence>
<dbReference type="AlphaFoldDB" id="A0A3S0ADV6"/>
<dbReference type="GO" id="GO:0005829">
    <property type="term" value="C:cytosol"/>
    <property type="evidence" value="ECO:0007669"/>
    <property type="project" value="TreeGrafter"/>
</dbReference>
<reference evidence="10 11" key="1">
    <citation type="submission" date="2018-03" db="EMBL/GenBank/DDBJ databases">
        <authorList>
            <person name="Gulvik C.A."/>
        </authorList>
    </citation>
    <scope>NUCLEOTIDE SEQUENCE [LARGE SCALE GENOMIC DNA]</scope>
    <source>
        <strain evidence="10 11">JCM 31581</strain>
    </source>
</reference>
<evidence type="ECO:0000256" key="8">
    <source>
        <dbReference type="PROSITE-ProRule" id="PRU00409"/>
    </source>
</evidence>
<dbReference type="Gene3D" id="3.30.1490.20">
    <property type="entry name" value="ATP-grasp fold, A domain"/>
    <property type="match status" value="1"/>
</dbReference>
<evidence type="ECO:0000256" key="3">
    <source>
        <dbReference type="ARBA" id="ARBA00022741"/>
    </source>
</evidence>
<evidence type="ECO:0000313" key="10">
    <source>
        <dbReference type="EMBL" id="RST90467.1"/>
    </source>
</evidence>
<keyword evidence="11" id="KW-1185">Reference proteome</keyword>
<dbReference type="InterPro" id="IPR003135">
    <property type="entry name" value="ATP-grasp_carboxylate-amine"/>
</dbReference>
<dbReference type="InterPro" id="IPR016185">
    <property type="entry name" value="PreATP-grasp_dom_sf"/>
</dbReference>
<organism evidence="10 11">
    <name type="scientific">Vagococcus humatus</name>
    <dbReference type="NCBI Taxonomy" id="1889241"/>
    <lineage>
        <taxon>Bacteria</taxon>
        <taxon>Bacillati</taxon>
        <taxon>Bacillota</taxon>
        <taxon>Bacilli</taxon>
        <taxon>Lactobacillales</taxon>
        <taxon>Enterococcaceae</taxon>
        <taxon>Vagococcus</taxon>
    </lineage>
</organism>
<dbReference type="Gene3D" id="3.40.50.20">
    <property type="match status" value="1"/>
</dbReference>
<dbReference type="PANTHER" id="PTHR11609">
    <property type="entry name" value="PURINE BIOSYNTHESIS PROTEIN 6/7, PUR6/7"/>
    <property type="match status" value="1"/>
</dbReference>
<proteinExistence type="predicted"/>
<evidence type="ECO:0000256" key="6">
    <source>
        <dbReference type="ARBA" id="ARBA00023211"/>
    </source>
</evidence>
<comment type="caution">
    <text evidence="10">The sequence shown here is derived from an EMBL/GenBank/DDBJ whole genome shotgun (WGS) entry which is preliminary data.</text>
</comment>
<comment type="cofactor">
    <cofactor evidence="1">
        <name>Mn(2+)</name>
        <dbReference type="ChEBI" id="CHEBI:29035"/>
    </cofactor>
</comment>
<accession>A0A3S0ADV6</accession>
<feature type="domain" description="ATP-grasp" evidence="9">
    <location>
        <begin position="106"/>
        <end position="293"/>
    </location>
</feature>
<dbReference type="PANTHER" id="PTHR11609:SF5">
    <property type="entry name" value="PHOSPHORIBOSYLAMINOIMIDAZOLE CARBOXYLASE"/>
    <property type="match status" value="1"/>
</dbReference>
<keyword evidence="4" id="KW-0658">Purine biosynthesis</keyword>
<dbReference type="InterPro" id="IPR011761">
    <property type="entry name" value="ATP-grasp"/>
</dbReference>
<keyword evidence="3 8" id="KW-0547">Nucleotide-binding</keyword>
<dbReference type="Gene3D" id="3.30.470.20">
    <property type="entry name" value="ATP-grasp fold, B domain"/>
    <property type="match status" value="1"/>
</dbReference>
<dbReference type="InterPro" id="IPR013815">
    <property type="entry name" value="ATP_grasp_subdomain_1"/>
</dbReference>
<gene>
    <name evidence="10" type="ORF">C7P63_04085</name>
</gene>
<dbReference type="GO" id="GO:0006164">
    <property type="term" value="P:purine nucleotide biosynthetic process"/>
    <property type="evidence" value="ECO:0007669"/>
    <property type="project" value="UniProtKB-KW"/>
</dbReference>
<keyword evidence="5 8" id="KW-0067">ATP-binding</keyword>
<dbReference type="GO" id="GO:0046872">
    <property type="term" value="F:metal ion binding"/>
    <property type="evidence" value="ECO:0007669"/>
    <property type="project" value="InterPro"/>
</dbReference>
<comment type="pathway">
    <text evidence="7">Purine metabolism.</text>
</comment>
<dbReference type="PROSITE" id="PS50975">
    <property type="entry name" value="ATP_GRASP"/>
    <property type="match status" value="1"/>
</dbReference>
<evidence type="ECO:0000256" key="1">
    <source>
        <dbReference type="ARBA" id="ARBA00001936"/>
    </source>
</evidence>
<dbReference type="InterPro" id="IPR054350">
    <property type="entry name" value="PurT/PurK_preATP-grasp"/>
</dbReference>
<sequence length="370" mass="41522">MPGQTIGIIGGGHIARMLTLAAKTLGFHVGILDSEENSAAGQIADWQIVAKVTDELALVKFAERCDVLTYEHEKISLSQFRQLQNIVDIPQGFDTLSFMQDRFLERAFLEEINMNIAPYTTIVQFTDIEDSIDSIGFPCVLKTTQNFLGDNMYHVMNSIKDIKGCLPLIHSGTCILEAVIPFEHEVSIVVVGNGLNEYKVYPVAENQLDGEKQWYQTHVPAVLDLEVLKELERVALTIAQGLHLKGVLTVELFVTESGMIYVNRLISLPIESGSYTLEATSLSQYEAHIRGICGWPLPEIKLISPAITLGIRGGELARSIGQIPYHPNWYYHYYSKNKQIFNQLMGHVTILTQDIQSSLKEVKESRIWIE</sequence>
<dbReference type="SUPFAM" id="SSF56059">
    <property type="entry name" value="Glutathione synthetase ATP-binding domain-like"/>
    <property type="match status" value="1"/>
</dbReference>
<comment type="cofactor">
    <cofactor evidence="2">
        <name>Mg(2+)</name>
        <dbReference type="ChEBI" id="CHEBI:18420"/>
    </cofactor>
</comment>
<evidence type="ECO:0000256" key="5">
    <source>
        <dbReference type="ARBA" id="ARBA00022840"/>
    </source>
</evidence>
<protein>
    <submittedName>
        <fullName evidence="10">5-(Carboxyamino)imidazole ribonucleotide synthase</fullName>
    </submittedName>
</protein>
<evidence type="ECO:0000313" key="11">
    <source>
        <dbReference type="Proteomes" id="UP000277864"/>
    </source>
</evidence>